<dbReference type="Proteomes" id="UP000824089">
    <property type="component" value="Unassembled WGS sequence"/>
</dbReference>
<proteinExistence type="predicted"/>
<accession>A0A9D1I754</accession>
<dbReference type="AlphaFoldDB" id="A0A9D1I754"/>
<feature type="chain" id="PRO_5038492356" description="Lipoprotein" evidence="2">
    <location>
        <begin position="20"/>
        <end position="275"/>
    </location>
</feature>
<name>A0A9D1I754_9CLOT</name>
<dbReference type="PROSITE" id="PS51257">
    <property type="entry name" value="PROKAR_LIPOPROTEIN"/>
    <property type="match status" value="1"/>
</dbReference>
<dbReference type="EMBL" id="DVMM01000075">
    <property type="protein sequence ID" value="HIU29404.1"/>
    <property type="molecule type" value="Genomic_DNA"/>
</dbReference>
<evidence type="ECO:0008006" key="5">
    <source>
        <dbReference type="Google" id="ProtNLM"/>
    </source>
</evidence>
<feature type="region of interest" description="Disordered" evidence="1">
    <location>
        <begin position="24"/>
        <end position="71"/>
    </location>
</feature>
<evidence type="ECO:0000313" key="3">
    <source>
        <dbReference type="EMBL" id="HIU29404.1"/>
    </source>
</evidence>
<comment type="caution">
    <text evidence="3">The sequence shown here is derived from an EMBL/GenBank/DDBJ whole genome shotgun (WGS) entry which is preliminary data.</text>
</comment>
<evidence type="ECO:0000313" key="4">
    <source>
        <dbReference type="Proteomes" id="UP000824089"/>
    </source>
</evidence>
<feature type="compositionally biased region" description="Low complexity" evidence="1">
    <location>
        <begin position="29"/>
        <end position="61"/>
    </location>
</feature>
<reference evidence="3" key="1">
    <citation type="submission" date="2020-10" db="EMBL/GenBank/DDBJ databases">
        <authorList>
            <person name="Gilroy R."/>
        </authorList>
    </citation>
    <scope>NUCLEOTIDE SEQUENCE</scope>
    <source>
        <strain evidence="3">CHK195-4489</strain>
    </source>
</reference>
<gene>
    <name evidence="3" type="ORF">IAD50_03800</name>
</gene>
<feature type="signal peptide" evidence="2">
    <location>
        <begin position="1"/>
        <end position="19"/>
    </location>
</feature>
<keyword evidence="2" id="KW-0732">Signal</keyword>
<evidence type="ECO:0000256" key="2">
    <source>
        <dbReference type="SAM" id="SignalP"/>
    </source>
</evidence>
<evidence type="ECO:0000256" key="1">
    <source>
        <dbReference type="SAM" id="MobiDB-lite"/>
    </source>
</evidence>
<sequence>MKKWMMVLLSLCLSLSLFTACSNQEGNEEPTASPTAAATATPAAESTETPESTSEATPTTAPEEDPDADPEVDAMLFRFWTEGEYGWINIDSAGDTGLPSDSLVIGVQLEYEDEAGLKIIAQTGDPYFLIVPTSDMGESFSLGDYPVLKIRMRNETPSTVGELFINRSGANNVTADDEIQYDITANDTEFKEYIIDLKELMGEEFVSAGEVSALRLDVVNLADVEDPTAEDAYADGEPYTVYIDYFGFFKTVEDAEAWNPAHLAAAETPTAAPEA</sequence>
<protein>
    <recommendedName>
        <fullName evidence="5">Lipoprotein</fullName>
    </recommendedName>
</protein>
<feature type="compositionally biased region" description="Acidic residues" evidence="1">
    <location>
        <begin position="62"/>
        <end position="71"/>
    </location>
</feature>
<organism evidence="3 4">
    <name type="scientific">Candidatus Egerieisoma faecipullorum</name>
    <dbReference type="NCBI Taxonomy" id="2840963"/>
    <lineage>
        <taxon>Bacteria</taxon>
        <taxon>Bacillati</taxon>
        <taxon>Bacillota</taxon>
        <taxon>Clostridia</taxon>
        <taxon>Eubacteriales</taxon>
        <taxon>Clostridiaceae</taxon>
        <taxon>Clostridiaceae incertae sedis</taxon>
        <taxon>Candidatus Egerieisoma</taxon>
    </lineage>
</organism>
<reference evidence="3" key="2">
    <citation type="journal article" date="2021" name="PeerJ">
        <title>Extensive microbial diversity within the chicken gut microbiome revealed by metagenomics and culture.</title>
        <authorList>
            <person name="Gilroy R."/>
            <person name="Ravi A."/>
            <person name="Getino M."/>
            <person name="Pursley I."/>
            <person name="Horton D.L."/>
            <person name="Alikhan N.F."/>
            <person name="Baker D."/>
            <person name="Gharbi K."/>
            <person name="Hall N."/>
            <person name="Watson M."/>
            <person name="Adriaenssens E.M."/>
            <person name="Foster-Nyarko E."/>
            <person name="Jarju S."/>
            <person name="Secka A."/>
            <person name="Antonio M."/>
            <person name="Oren A."/>
            <person name="Chaudhuri R.R."/>
            <person name="La Ragione R."/>
            <person name="Hildebrand F."/>
            <person name="Pallen M.J."/>
        </authorList>
    </citation>
    <scope>NUCLEOTIDE SEQUENCE</scope>
    <source>
        <strain evidence="3">CHK195-4489</strain>
    </source>
</reference>